<dbReference type="RefSeq" id="WP_070725428.1">
    <property type="nucleotide sequence ID" value="NZ_LT629792.1"/>
</dbReference>
<dbReference type="InterPro" id="IPR036259">
    <property type="entry name" value="MFS_trans_sf"/>
</dbReference>
<feature type="compositionally biased region" description="Basic and acidic residues" evidence="5">
    <location>
        <begin position="437"/>
        <end position="452"/>
    </location>
</feature>
<feature type="domain" description="Major facilitator superfamily (MFS) profile" evidence="7">
    <location>
        <begin position="211"/>
        <end position="452"/>
    </location>
</feature>
<dbReference type="PROSITE" id="PS50850">
    <property type="entry name" value="MFS"/>
    <property type="match status" value="1"/>
</dbReference>
<evidence type="ECO:0000313" key="9">
    <source>
        <dbReference type="Proteomes" id="UP000198976"/>
    </source>
</evidence>
<accession>A0ABY0VCR5</accession>
<feature type="transmembrane region" description="Helical" evidence="6">
    <location>
        <begin position="367"/>
        <end position="388"/>
    </location>
</feature>
<keyword evidence="3 6" id="KW-1133">Transmembrane helix</keyword>
<evidence type="ECO:0000256" key="6">
    <source>
        <dbReference type="SAM" id="Phobius"/>
    </source>
</evidence>
<feature type="transmembrane region" description="Helical" evidence="6">
    <location>
        <begin position="210"/>
        <end position="230"/>
    </location>
</feature>
<organism evidence="8 9">
    <name type="scientific">Schaalia radingae</name>
    <dbReference type="NCBI Taxonomy" id="131110"/>
    <lineage>
        <taxon>Bacteria</taxon>
        <taxon>Bacillati</taxon>
        <taxon>Actinomycetota</taxon>
        <taxon>Actinomycetes</taxon>
        <taxon>Actinomycetales</taxon>
        <taxon>Actinomycetaceae</taxon>
        <taxon>Schaalia</taxon>
    </lineage>
</organism>
<feature type="transmembrane region" description="Helical" evidence="6">
    <location>
        <begin position="45"/>
        <end position="67"/>
    </location>
</feature>
<evidence type="ECO:0000259" key="7">
    <source>
        <dbReference type="PROSITE" id="PS50850"/>
    </source>
</evidence>
<dbReference type="Proteomes" id="UP000198976">
    <property type="component" value="Chromosome I"/>
</dbReference>
<keyword evidence="4 6" id="KW-0472">Membrane</keyword>
<evidence type="ECO:0000313" key="8">
    <source>
        <dbReference type="EMBL" id="SDU08934.1"/>
    </source>
</evidence>
<dbReference type="InterPro" id="IPR011701">
    <property type="entry name" value="MFS"/>
</dbReference>
<keyword evidence="9" id="KW-1185">Reference proteome</keyword>
<name>A0ABY0VCR5_9ACTO</name>
<dbReference type="Gene3D" id="1.20.1250.20">
    <property type="entry name" value="MFS general substrate transporter like domains"/>
    <property type="match status" value="1"/>
</dbReference>
<feature type="compositionally biased region" description="Low complexity" evidence="5">
    <location>
        <begin position="418"/>
        <end position="432"/>
    </location>
</feature>
<proteinExistence type="predicted"/>
<evidence type="ECO:0000256" key="3">
    <source>
        <dbReference type="ARBA" id="ARBA00022989"/>
    </source>
</evidence>
<dbReference type="InterPro" id="IPR020846">
    <property type="entry name" value="MFS_dom"/>
</dbReference>
<feature type="region of interest" description="Disordered" evidence="5">
    <location>
        <begin position="402"/>
        <end position="452"/>
    </location>
</feature>
<dbReference type="SUPFAM" id="SSF103473">
    <property type="entry name" value="MFS general substrate transporter"/>
    <property type="match status" value="1"/>
</dbReference>
<comment type="subcellular location">
    <subcellularLocation>
        <location evidence="1">Cell membrane</location>
        <topology evidence="1">Multi-pass membrane protein</topology>
    </subcellularLocation>
</comment>
<reference evidence="8 9" key="1">
    <citation type="submission" date="2016-10" db="EMBL/GenBank/DDBJ databases">
        <authorList>
            <person name="Varghese N."/>
            <person name="Submissions S."/>
        </authorList>
    </citation>
    <scope>NUCLEOTIDE SEQUENCE [LARGE SCALE GENOMIC DNA]</scope>
    <source>
        <strain evidence="8 9">DSM 9169</strain>
    </source>
</reference>
<feature type="transmembrane region" description="Helical" evidence="6">
    <location>
        <begin position="167"/>
        <end position="189"/>
    </location>
</feature>
<feature type="transmembrane region" description="Helical" evidence="6">
    <location>
        <begin position="105"/>
        <end position="127"/>
    </location>
</feature>
<dbReference type="PANTHER" id="PTHR23542">
    <property type="match status" value="1"/>
</dbReference>
<feature type="transmembrane region" description="Helical" evidence="6">
    <location>
        <begin position="338"/>
        <end position="361"/>
    </location>
</feature>
<evidence type="ECO:0000256" key="2">
    <source>
        <dbReference type="ARBA" id="ARBA00022692"/>
    </source>
</evidence>
<gene>
    <name evidence="8" type="ORF">SAMN04489714_2093</name>
</gene>
<feature type="transmembrane region" description="Helical" evidence="6">
    <location>
        <begin position="79"/>
        <end position="99"/>
    </location>
</feature>
<keyword evidence="2 6" id="KW-0812">Transmembrane</keyword>
<feature type="transmembrane region" description="Helical" evidence="6">
    <location>
        <begin position="139"/>
        <end position="161"/>
    </location>
</feature>
<feature type="transmembrane region" description="Helical" evidence="6">
    <location>
        <begin position="250"/>
        <end position="270"/>
    </location>
</feature>
<evidence type="ECO:0000256" key="1">
    <source>
        <dbReference type="ARBA" id="ARBA00004651"/>
    </source>
</evidence>
<dbReference type="EMBL" id="LT629792">
    <property type="protein sequence ID" value="SDU08934.1"/>
    <property type="molecule type" value="Genomic_DNA"/>
</dbReference>
<sequence length="452" mass="47075">MLSNYADLLRIRGAWKFSLAGMVLRAPMSLMGISTILLVKGMYGNYTLAGAVSAISVVSLSICAPILARLVDQRGQAVIMVPSLVVSALATIGLFGAAVLHAPSWVLFIFAGLSGATWGSPGALVRARWAKVVRTPKQLTTAYAFEAAVDEVVFVIGPIVATLLGTALHPGTGLILSVFFIIVGSIGFFPQRASEPTPTPKIKGVRQPTVLLNPVIIILVLTFIGAGVMFGANDVAVVAFTEEHAHPELAGVLLGFFAMGSFTAALFYGARHWTTALWKLFAIGILALAIGVSTFLLAHSLLALGVAMLVTGLAIAPTMTNVNAIVSKVVASSQLTEGLTWMSTAMNIGVSVGATLGGRVIDASGAHGGFLVTVSFGWVMVAVMLIGLPRLRRDVLRAEAEPLIADSPKDEGADSDTASSSPEEPASQEPASNGQTPDEHTSNDSHSEGDPH</sequence>
<dbReference type="PANTHER" id="PTHR23542:SF1">
    <property type="entry name" value="MAJOR FACILITATOR SUPERFAMILY (MFS) PROFILE DOMAIN-CONTAINING PROTEIN"/>
    <property type="match status" value="1"/>
</dbReference>
<evidence type="ECO:0000256" key="5">
    <source>
        <dbReference type="SAM" id="MobiDB-lite"/>
    </source>
</evidence>
<feature type="transmembrane region" description="Helical" evidence="6">
    <location>
        <begin position="17"/>
        <end position="39"/>
    </location>
</feature>
<dbReference type="Pfam" id="PF07690">
    <property type="entry name" value="MFS_1"/>
    <property type="match status" value="1"/>
</dbReference>
<feature type="transmembrane region" description="Helical" evidence="6">
    <location>
        <begin position="277"/>
        <end position="298"/>
    </location>
</feature>
<evidence type="ECO:0000256" key="4">
    <source>
        <dbReference type="ARBA" id="ARBA00023136"/>
    </source>
</evidence>
<protein>
    <submittedName>
        <fullName evidence="8">Predicted arabinose efflux permease, MFS family</fullName>
    </submittedName>
</protein>
<feature type="transmembrane region" description="Helical" evidence="6">
    <location>
        <begin position="304"/>
        <end position="326"/>
    </location>
</feature>